<dbReference type="Pfam" id="PF01915">
    <property type="entry name" value="Glyco_hydro_3_C"/>
    <property type="match status" value="1"/>
</dbReference>
<feature type="domain" description="Fibronectin type III-like" evidence="4">
    <location>
        <begin position="499"/>
        <end position="576"/>
    </location>
</feature>
<dbReference type="SUPFAM" id="SSF52279">
    <property type="entry name" value="Beta-D-glucan exohydrolase, C-terminal domain"/>
    <property type="match status" value="1"/>
</dbReference>
<feature type="transmembrane region" description="Helical" evidence="3">
    <location>
        <begin position="1034"/>
        <end position="1059"/>
    </location>
</feature>
<evidence type="ECO:0000256" key="1">
    <source>
        <dbReference type="ARBA" id="ARBA00005336"/>
    </source>
</evidence>
<dbReference type="InterPro" id="IPR001764">
    <property type="entry name" value="Glyco_hydro_3_N"/>
</dbReference>
<keyword evidence="3" id="KW-0812">Transmembrane</keyword>
<dbReference type="InterPro" id="IPR017853">
    <property type="entry name" value="GH"/>
</dbReference>
<reference evidence="5" key="1">
    <citation type="journal article" date="2021" name="PeerJ">
        <title>Extensive microbial diversity within the chicken gut microbiome revealed by metagenomics and culture.</title>
        <authorList>
            <person name="Gilroy R."/>
            <person name="Ravi A."/>
            <person name="Getino M."/>
            <person name="Pursley I."/>
            <person name="Horton D.L."/>
            <person name="Alikhan N.F."/>
            <person name="Baker D."/>
            <person name="Gharbi K."/>
            <person name="Hall N."/>
            <person name="Watson M."/>
            <person name="Adriaenssens E.M."/>
            <person name="Foster-Nyarko E."/>
            <person name="Jarju S."/>
            <person name="Secka A."/>
            <person name="Antonio M."/>
            <person name="Oren A."/>
            <person name="Chaudhuri R.R."/>
            <person name="La Ragione R."/>
            <person name="Hildebrand F."/>
            <person name="Pallen M.J."/>
        </authorList>
    </citation>
    <scope>NUCLEOTIDE SEQUENCE</scope>
    <source>
        <strain evidence="5">12435</strain>
    </source>
</reference>
<evidence type="ECO:0000256" key="2">
    <source>
        <dbReference type="ARBA" id="ARBA00022801"/>
    </source>
</evidence>
<evidence type="ECO:0000313" key="5">
    <source>
        <dbReference type="EMBL" id="HIW02905.1"/>
    </source>
</evidence>
<accession>A0A9D1Q0B0</accession>
<dbReference type="SUPFAM" id="SSF51445">
    <property type="entry name" value="(Trans)glycosidases"/>
    <property type="match status" value="1"/>
</dbReference>
<evidence type="ECO:0000259" key="4">
    <source>
        <dbReference type="SMART" id="SM01217"/>
    </source>
</evidence>
<dbReference type="InterPro" id="IPR013783">
    <property type="entry name" value="Ig-like_fold"/>
</dbReference>
<dbReference type="Pfam" id="PF00933">
    <property type="entry name" value="Glyco_hydro_3"/>
    <property type="match status" value="1"/>
</dbReference>
<dbReference type="SMART" id="SM01217">
    <property type="entry name" value="Fn3_like"/>
    <property type="match status" value="1"/>
</dbReference>
<dbReference type="PANTHER" id="PTHR42715:SF10">
    <property type="entry name" value="BETA-GLUCOSIDASE"/>
    <property type="match status" value="1"/>
</dbReference>
<comment type="similarity">
    <text evidence="1">Belongs to the glycosyl hydrolase 3 family.</text>
</comment>
<dbReference type="EMBL" id="DXHS01000098">
    <property type="protein sequence ID" value="HIW02905.1"/>
    <property type="molecule type" value="Genomic_DNA"/>
</dbReference>
<dbReference type="Gene3D" id="2.60.40.10">
    <property type="entry name" value="Immunoglobulins"/>
    <property type="match status" value="1"/>
</dbReference>
<dbReference type="AlphaFoldDB" id="A0A9D1Q0B0"/>
<dbReference type="InterPro" id="IPR036881">
    <property type="entry name" value="Glyco_hydro_3_C_sf"/>
</dbReference>
<reference evidence="5" key="2">
    <citation type="submission" date="2021-04" db="EMBL/GenBank/DDBJ databases">
        <authorList>
            <person name="Gilroy R."/>
        </authorList>
    </citation>
    <scope>NUCLEOTIDE SEQUENCE</scope>
    <source>
        <strain evidence="5">12435</strain>
    </source>
</reference>
<dbReference type="PRINTS" id="PR00133">
    <property type="entry name" value="GLHYDRLASE3"/>
</dbReference>
<name>A0A9D1Q0B0_9FIRM</name>
<dbReference type="GO" id="GO:0005975">
    <property type="term" value="P:carbohydrate metabolic process"/>
    <property type="evidence" value="ECO:0007669"/>
    <property type="project" value="InterPro"/>
</dbReference>
<dbReference type="Proteomes" id="UP000823990">
    <property type="component" value="Unassembled WGS sequence"/>
</dbReference>
<dbReference type="InterPro" id="IPR050288">
    <property type="entry name" value="Cellulose_deg_GH3"/>
</dbReference>
<keyword evidence="3" id="KW-0472">Membrane</keyword>
<evidence type="ECO:0000256" key="3">
    <source>
        <dbReference type="SAM" id="Phobius"/>
    </source>
</evidence>
<keyword evidence="2 5" id="KW-0378">Hydrolase</keyword>
<dbReference type="PANTHER" id="PTHR42715">
    <property type="entry name" value="BETA-GLUCOSIDASE"/>
    <property type="match status" value="1"/>
</dbReference>
<gene>
    <name evidence="5" type="ORF">H9892_06155</name>
</gene>
<keyword evidence="3" id="KW-1133">Transmembrane helix</keyword>
<proteinExistence type="inferred from homology"/>
<evidence type="ECO:0000313" key="6">
    <source>
        <dbReference type="Proteomes" id="UP000823990"/>
    </source>
</evidence>
<dbReference type="Gene3D" id="3.40.50.1700">
    <property type="entry name" value="Glycoside hydrolase family 3 C-terminal domain"/>
    <property type="match status" value="1"/>
</dbReference>
<protein>
    <submittedName>
        <fullName evidence="5">Glycoside hydrolase family 3 C-terminal domain-containing protein</fullName>
    </submittedName>
</protein>
<dbReference type="GO" id="GO:0004553">
    <property type="term" value="F:hydrolase activity, hydrolyzing O-glycosyl compounds"/>
    <property type="evidence" value="ECO:0007669"/>
    <property type="project" value="InterPro"/>
</dbReference>
<dbReference type="InterPro" id="IPR002772">
    <property type="entry name" value="Glyco_hydro_3_C"/>
</dbReference>
<dbReference type="InterPro" id="IPR036962">
    <property type="entry name" value="Glyco_hydro_3_N_sf"/>
</dbReference>
<dbReference type="InterPro" id="IPR026891">
    <property type="entry name" value="Fn3-like"/>
</dbReference>
<comment type="caution">
    <text evidence="5">The sequence shown here is derived from an EMBL/GenBank/DDBJ whole genome shotgun (WGS) entry which is preliminary data.</text>
</comment>
<sequence>MTFKKTMPLWRGLAAVFLALLIIGTMGYSIADRWRSSVDAALGTTSYETIEGDDGYFVSAYDTHKEMWEAARAHSVKQGREGFVLMKNDNNALPLSAPSDSVEIALFGTAAWAPYMQSSGDLKAGNADAVNLDDALSGAGYTLNSTMKNVYSNLLANYTVSSRYGNTTITYSNGYVTSPGDLADYQVRECPPDRYTDQSLLTTANNPDNHEWVDVSNWESELESANASKELIGICVFARGAGESNTYKPGAGTTDFAGNATDKDPLRLSDDELAVIDTAKEHCDKVIVLLNSGNTMEIGDITEGGAHEVDAIGYMGVINDYQCEGIVEVLMGKYNATGALSDTYVQYNLSAPAMMNFGGDEYLNIAEANSDVGEDPRWPDVAISASASGGGGFSGGSYSGGEYIVEAEGIYVGYQYYETRYYDSVADDNTLVSGASSNKGASDGNGWSYSEEVIYPFGHGLSYLKYKQEIKSVSVDLSENGNVTATIDVTNESDKDGYFLTQLYVNQPYTKYDVDNKVEKSAVTFLNSKKVEVKAGDTETIEITVPSKYLASYDYTNAKTYILDEGDYLFTAAAGAHAAANNFLAHEGYAVADGMTAAGTGEVVTWNLGSFDDTTFATDNGYEVTNVADDADLNYWLPDSVTYLSRSDWDATYPVNYNEGDNVADINESDKKEEWIKQIQGRNYEIDNTGKEAEYVDGRDTGVKFGTEFITEDIRADINDPFWDILVSGISVNEAIGAVIHGGGQSDTLTNVDNPIVGQNEGVNGIKGDAVDENDDSVIYHYNINSQTLMGTSFNPDLAYEWGVLQGNAGLHLQKYAVWGTGLTLRRTPYNGRNYEYISEDPMLTNRIGYGILKGTADMGLVCGPKHIGFNDQEHNRDGIAVYMNEQKFRQTDLRGFQGGLDEGGGLAVMVAFNRIGATNASHHVGMLKHILREEWGFTGVISTDLANNARYFNAESMIMATVTQRAEFGGDNSYISKTNDHSEFDGTYTYISVDTVKNDATLVEQARENLKYQLYTFANSAVLNIRTVAVVPWWEALLIAAIVIFSVLAAASAVLWIVTTLLPKKEVN</sequence>
<organism evidence="5 6">
    <name type="scientific">Candidatus Protoclostridium stercorigallinarum</name>
    <dbReference type="NCBI Taxonomy" id="2838741"/>
    <lineage>
        <taxon>Bacteria</taxon>
        <taxon>Bacillati</taxon>
        <taxon>Bacillota</taxon>
        <taxon>Clostridia</taxon>
        <taxon>Candidatus Protoclostridium</taxon>
    </lineage>
</organism>
<dbReference type="Gene3D" id="3.20.20.300">
    <property type="entry name" value="Glycoside hydrolase, family 3, N-terminal domain"/>
    <property type="match status" value="1"/>
</dbReference>